<dbReference type="InterPro" id="IPR011055">
    <property type="entry name" value="Dup_hybrid_motif"/>
</dbReference>
<dbReference type="OrthoDB" id="9815245at2"/>
<dbReference type="PANTHER" id="PTHR21666:SF288">
    <property type="entry name" value="CELL DIVISION PROTEIN YTFB"/>
    <property type="match status" value="1"/>
</dbReference>
<dbReference type="GO" id="GO:0046872">
    <property type="term" value="F:metal ion binding"/>
    <property type="evidence" value="ECO:0007669"/>
    <property type="project" value="UniProtKB-KW"/>
</dbReference>
<dbReference type="SUPFAM" id="SSF51261">
    <property type="entry name" value="Duplicated hybrid motif"/>
    <property type="match status" value="1"/>
</dbReference>
<dbReference type="PANTHER" id="PTHR21666">
    <property type="entry name" value="PEPTIDASE-RELATED"/>
    <property type="match status" value="1"/>
</dbReference>
<evidence type="ECO:0000256" key="1">
    <source>
        <dbReference type="ARBA" id="ARBA00001947"/>
    </source>
</evidence>
<dbReference type="GO" id="GO:0004222">
    <property type="term" value="F:metalloendopeptidase activity"/>
    <property type="evidence" value="ECO:0007669"/>
    <property type="project" value="TreeGrafter"/>
</dbReference>
<dbReference type="Proteomes" id="UP000199409">
    <property type="component" value="Unassembled WGS sequence"/>
</dbReference>
<keyword evidence="8" id="KW-0812">Transmembrane</keyword>
<dbReference type="EMBL" id="FNQN01000003">
    <property type="protein sequence ID" value="SEA11877.1"/>
    <property type="molecule type" value="Genomic_DNA"/>
</dbReference>
<keyword evidence="6" id="KW-0862">Zinc</keyword>
<gene>
    <name evidence="11" type="ORF">SAMN05660420_01273</name>
</gene>
<evidence type="ECO:0000256" key="5">
    <source>
        <dbReference type="ARBA" id="ARBA00022801"/>
    </source>
</evidence>
<dbReference type="InterPro" id="IPR016047">
    <property type="entry name" value="M23ase_b-sheet_dom"/>
</dbReference>
<comment type="cofactor">
    <cofactor evidence="1">
        <name>Zn(2+)</name>
        <dbReference type="ChEBI" id="CHEBI:29105"/>
    </cofactor>
</comment>
<keyword evidence="8" id="KW-0472">Membrane</keyword>
<dbReference type="Gene3D" id="3.10.450.350">
    <property type="match status" value="1"/>
</dbReference>
<organism evidence="11 12">
    <name type="scientific">Desulfuromusa kysingii</name>
    <dbReference type="NCBI Taxonomy" id="37625"/>
    <lineage>
        <taxon>Bacteria</taxon>
        <taxon>Pseudomonadati</taxon>
        <taxon>Thermodesulfobacteriota</taxon>
        <taxon>Desulfuromonadia</taxon>
        <taxon>Desulfuromonadales</taxon>
        <taxon>Geopsychrobacteraceae</taxon>
        <taxon>Desulfuromusa</taxon>
    </lineage>
</organism>
<evidence type="ECO:0000256" key="6">
    <source>
        <dbReference type="ARBA" id="ARBA00022833"/>
    </source>
</evidence>
<dbReference type="CDD" id="cd12797">
    <property type="entry name" value="M23_peptidase"/>
    <property type="match status" value="1"/>
</dbReference>
<evidence type="ECO:0000259" key="10">
    <source>
        <dbReference type="Pfam" id="PF19425"/>
    </source>
</evidence>
<feature type="domain" description="Csd3-like second N-terminal" evidence="10">
    <location>
        <begin position="166"/>
        <end position="285"/>
    </location>
</feature>
<evidence type="ECO:0000256" key="3">
    <source>
        <dbReference type="ARBA" id="ARBA00022670"/>
    </source>
</evidence>
<dbReference type="AlphaFoldDB" id="A0A1H3YKC3"/>
<keyword evidence="8" id="KW-1133">Transmembrane helix</keyword>
<keyword evidence="7" id="KW-0482">Metalloprotease</keyword>
<dbReference type="Pfam" id="PF01551">
    <property type="entry name" value="Peptidase_M23"/>
    <property type="match status" value="1"/>
</dbReference>
<evidence type="ECO:0000256" key="2">
    <source>
        <dbReference type="ARBA" id="ARBA00004196"/>
    </source>
</evidence>
<evidence type="ECO:0000256" key="7">
    <source>
        <dbReference type="ARBA" id="ARBA00023049"/>
    </source>
</evidence>
<feature type="transmembrane region" description="Helical" evidence="8">
    <location>
        <begin position="26"/>
        <end position="47"/>
    </location>
</feature>
<evidence type="ECO:0000259" key="9">
    <source>
        <dbReference type="Pfam" id="PF01551"/>
    </source>
</evidence>
<dbReference type="Gene3D" id="2.70.70.10">
    <property type="entry name" value="Glucose Permease (Domain IIA)"/>
    <property type="match status" value="1"/>
</dbReference>
<dbReference type="InterPro" id="IPR050570">
    <property type="entry name" value="Cell_wall_metabolism_enzyme"/>
</dbReference>
<feature type="domain" description="M23ase beta-sheet core" evidence="9">
    <location>
        <begin position="299"/>
        <end position="395"/>
    </location>
</feature>
<name>A0A1H3YKC3_9BACT</name>
<protein>
    <submittedName>
        <fullName evidence="11">Murein DD-endopeptidase MepM and murein hydrolase activator NlpD, contain LysM domain</fullName>
    </submittedName>
</protein>
<keyword evidence="4" id="KW-0479">Metal-binding</keyword>
<dbReference type="InterPro" id="IPR045834">
    <property type="entry name" value="Csd3_N2"/>
</dbReference>
<reference evidence="11 12" key="1">
    <citation type="submission" date="2016-10" db="EMBL/GenBank/DDBJ databases">
        <authorList>
            <person name="de Groot N.N."/>
        </authorList>
    </citation>
    <scope>NUCLEOTIDE SEQUENCE [LARGE SCALE GENOMIC DNA]</scope>
    <source>
        <strain evidence="11 12">DSM 7343</strain>
    </source>
</reference>
<evidence type="ECO:0000313" key="11">
    <source>
        <dbReference type="EMBL" id="SEA11877.1"/>
    </source>
</evidence>
<dbReference type="STRING" id="37625.SAMN05660420_01273"/>
<dbReference type="GO" id="GO:0030313">
    <property type="term" value="C:cell envelope"/>
    <property type="evidence" value="ECO:0007669"/>
    <property type="project" value="UniProtKB-SubCell"/>
</dbReference>
<sequence>MATNTDFQPPHKSAVGFKKKLKPGRWVALFAVAVCVVLSVLLLRGGASFSPEGKQEPLPVAAPVVPPAPPEPVYAEIKNTVPSGSSITALLGEYFTDQEIYHLNQQSDAVFPFTKICAGNPYKIVTLDGEFSSFIYEIDAEEQLVISREADQINMERQPILYDVVTEVIHGTIESSLFDAIAAIDESPELAYVLADIFGWDINFILDIRVGDTFQALVEKRFREGQWAGYGKVLAAEFVNQGETFKAIRFKDGDQATSFYNEKGENMRKTFLKVPLSFTRISSGFTMHRFHPILKSWKSHPAIDYVAPVGTPIKTVGDGSIYRIGYTKGNGNFIEVRHSNGYATIYLHMKGFARGLKKGTRVSQGQVIGYLGGTGMATGPHLCFRMRHNGAPVNPTKLKAPAAKSVSAEHLAEFQALAAPLLAQLEDKRDHQQVAKLDLSQETSATDHL</sequence>
<proteinExistence type="predicted"/>
<dbReference type="GO" id="GO:0006508">
    <property type="term" value="P:proteolysis"/>
    <property type="evidence" value="ECO:0007669"/>
    <property type="project" value="UniProtKB-KW"/>
</dbReference>
<evidence type="ECO:0000256" key="8">
    <source>
        <dbReference type="SAM" id="Phobius"/>
    </source>
</evidence>
<dbReference type="Pfam" id="PF19425">
    <property type="entry name" value="Csd3_N2"/>
    <property type="match status" value="1"/>
</dbReference>
<evidence type="ECO:0000256" key="4">
    <source>
        <dbReference type="ARBA" id="ARBA00022723"/>
    </source>
</evidence>
<comment type="subcellular location">
    <subcellularLocation>
        <location evidence="2">Cell envelope</location>
    </subcellularLocation>
</comment>
<keyword evidence="3" id="KW-0645">Protease</keyword>
<dbReference type="RefSeq" id="WP_092345869.1">
    <property type="nucleotide sequence ID" value="NZ_FNQN01000003.1"/>
</dbReference>
<keyword evidence="5 11" id="KW-0378">Hydrolase</keyword>
<evidence type="ECO:0000313" key="12">
    <source>
        <dbReference type="Proteomes" id="UP000199409"/>
    </source>
</evidence>
<accession>A0A1H3YKC3</accession>
<keyword evidence="12" id="KW-1185">Reference proteome</keyword>